<dbReference type="EMBL" id="CP036426">
    <property type="protein sequence ID" value="QDV34191.1"/>
    <property type="molecule type" value="Genomic_DNA"/>
</dbReference>
<dbReference type="AlphaFoldDB" id="A0A518H031"/>
<evidence type="ECO:0000313" key="4">
    <source>
        <dbReference type="EMBL" id="QDV34191.1"/>
    </source>
</evidence>
<proteinExistence type="predicted"/>
<keyword evidence="2" id="KW-0012">Acyltransferase</keyword>
<gene>
    <name evidence="4" type="ORF">ElP_20750</name>
</gene>
<dbReference type="Proteomes" id="UP000317835">
    <property type="component" value="Chromosome"/>
</dbReference>
<dbReference type="PANTHER" id="PTHR43877">
    <property type="entry name" value="AMINOALKYLPHOSPHONATE N-ACETYLTRANSFERASE-RELATED-RELATED"/>
    <property type="match status" value="1"/>
</dbReference>
<evidence type="ECO:0000256" key="2">
    <source>
        <dbReference type="ARBA" id="ARBA00023315"/>
    </source>
</evidence>
<dbReference type="PANTHER" id="PTHR43877:SF2">
    <property type="entry name" value="AMINOALKYLPHOSPHONATE N-ACETYLTRANSFERASE-RELATED"/>
    <property type="match status" value="1"/>
</dbReference>
<dbReference type="GO" id="GO:0016747">
    <property type="term" value="F:acyltransferase activity, transferring groups other than amino-acyl groups"/>
    <property type="evidence" value="ECO:0007669"/>
    <property type="project" value="InterPro"/>
</dbReference>
<dbReference type="SUPFAM" id="SSF55729">
    <property type="entry name" value="Acyl-CoA N-acyltransferases (Nat)"/>
    <property type="match status" value="1"/>
</dbReference>
<name>A0A518H031_9BACT</name>
<protein>
    <submittedName>
        <fullName evidence="4">Putative acetyltransferase</fullName>
    </submittedName>
</protein>
<feature type="domain" description="N-acetyltransferase" evidence="3">
    <location>
        <begin position="2"/>
        <end position="195"/>
    </location>
</feature>
<sequence>MTTFRTARNDDVPALADLWNRGTPDSGVARPLKPRELGDAAFSHQYFDLRGLVLAVEEGRPVGFAHSGVGPAEPAGPSHRPDPTLGTVAMMVVDPDADADRIGPALVGHAARSLRGRGAEVLYAGGQYPLNPFYWGIYGGSEFSGILRGHEAFHRAVLEEGFREVSRSVLMELGLVGVSDPPFDPRSLLLRRRFRVVIEPDCSFDRWWDAMALGATFATAFRLEDAHGRPIARATTWDMSGFERLDGRLRVGLVDVDVSLEHRRQGLGRHLIREVIRHHVSRGIHALCVQTRSENEPARELYRGLGFRQVDEAVLYRLDPA</sequence>
<dbReference type="Pfam" id="PF00583">
    <property type="entry name" value="Acetyltransf_1"/>
    <property type="match status" value="2"/>
</dbReference>
<dbReference type="InterPro" id="IPR050832">
    <property type="entry name" value="Bact_Acetyltransf"/>
</dbReference>
<evidence type="ECO:0000259" key="3">
    <source>
        <dbReference type="PROSITE" id="PS51186"/>
    </source>
</evidence>
<dbReference type="KEGG" id="tpla:ElP_20750"/>
<dbReference type="OrthoDB" id="241885at2"/>
<dbReference type="PROSITE" id="PS51186">
    <property type="entry name" value="GNAT"/>
    <property type="match status" value="2"/>
</dbReference>
<accession>A0A518H031</accession>
<evidence type="ECO:0000256" key="1">
    <source>
        <dbReference type="ARBA" id="ARBA00022679"/>
    </source>
</evidence>
<keyword evidence="1 4" id="KW-0808">Transferase</keyword>
<dbReference type="RefSeq" id="WP_145268909.1">
    <property type="nucleotide sequence ID" value="NZ_CP036426.1"/>
</dbReference>
<dbReference type="Gene3D" id="3.40.630.30">
    <property type="match status" value="2"/>
</dbReference>
<reference evidence="4 5" key="1">
    <citation type="submission" date="2019-02" db="EMBL/GenBank/DDBJ databases">
        <title>Deep-cultivation of Planctomycetes and their phenomic and genomic characterization uncovers novel biology.</title>
        <authorList>
            <person name="Wiegand S."/>
            <person name="Jogler M."/>
            <person name="Boedeker C."/>
            <person name="Pinto D."/>
            <person name="Vollmers J."/>
            <person name="Rivas-Marin E."/>
            <person name="Kohn T."/>
            <person name="Peeters S.H."/>
            <person name="Heuer A."/>
            <person name="Rast P."/>
            <person name="Oberbeckmann S."/>
            <person name="Bunk B."/>
            <person name="Jeske O."/>
            <person name="Meyerdierks A."/>
            <person name="Storesund J.E."/>
            <person name="Kallscheuer N."/>
            <person name="Luecker S."/>
            <person name="Lage O.M."/>
            <person name="Pohl T."/>
            <person name="Merkel B.J."/>
            <person name="Hornburger P."/>
            <person name="Mueller R.-W."/>
            <person name="Bruemmer F."/>
            <person name="Labrenz M."/>
            <person name="Spormann A.M."/>
            <person name="Op den Camp H."/>
            <person name="Overmann J."/>
            <person name="Amann R."/>
            <person name="Jetten M.S.M."/>
            <person name="Mascher T."/>
            <person name="Medema M.H."/>
            <person name="Devos D.P."/>
            <person name="Kaster A.-K."/>
            <person name="Ovreas L."/>
            <person name="Rohde M."/>
            <person name="Galperin M.Y."/>
            <person name="Jogler C."/>
        </authorList>
    </citation>
    <scope>NUCLEOTIDE SEQUENCE [LARGE SCALE GENOMIC DNA]</scope>
    <source>
        <strain evidence="4 5">ElP</strain>
    </source>
</reference>
<dbReference type="InterPro" id="IPR016181">
    <property type="entry name" value="Acyl_CoA_acyltransferase"/>
</dbReference>
<organism evidence="4 5">
    <name type="scientific">Tautonia plasticadhaerens</name>
    <dbReference type="NCBI Taxonomy" id="2527974"/>
    <lineage>
        <taxon>Bacteria</taxon>
        <taxon>Pseudomonadati</taxon>
        <taxon>Planctomycetota</taxon>
        <taxon>Planctomycetia</taxon>
        <taxon>Isosphaerales</taxon>
        <taxon>Isosphaeraceae</taxon>
        <taxon>Tautonia</taxon>
    </lineage>
</organism>
<evidence type="ECO:0000313" key="5">
    <source>
        <dbReference type="Proteomes" id="UP000317835"/>
    </source>
</evidence>
<dbReference type="CDD" id="cd04301">
    <property type="entry name" value="NAT_SF"/>
    <property type="match status" value="1"/>
</dbReference>
<feature type="domain" description="N-acetyltransferase" evidence="3">
    <location>
        <begin position="192"/>
        <end position="321"/>
    </location>
</feature>
<dbReference type="InterPro" id="IPR000182">
    <property type="entry name" value="GNAT_dom"/>
</dbReference>
<keyword evidence="5" id="KW-1185">Reference proteome</keyword>